<dbReference type="FunFam" id="1.10.8.60:FF:000039">
    <property type="entry name" value="peroxisome biogenesis factor 6"/>
    <property type="match status" value="1"/>
</dbReference>
<name>A0A4W4HHW5_ELEEL</name>
<feature type="domain" description="AAA+ ATPase" evidence="11">
    <location>
        <begin position="776"/>
        <end position="914"/>
    </location>
</feature>
<keyword evidence="7" id="KW-0472">Membrane</keyword>
<keyword evidence="4" id="KW-0547">Nucleotide-binding</keyword>
<dbReference type="InterPro" id="IPR003960">
    <property type="entry name" value="ATPase_AAA_CS"/>
</dbReference>
<dbReference type="AlphaFoldDB" id="A0A4W4HHW5"/>
<dbReference type="InterPro" id="IPR027417">
    <property type="entry name" value="P-loop_NTPase"/>
</dbReference>
<dbReference type="PANTHER" id="PTHR23077:SF9">
    <property type="entry name" value="PEROXISOMAL ATPASE PEX6"/>
    <property type="match status" value="1"/>
</dbReference>
<dbReference type="SMART" id="SM00382">
    <property type="entry name" value="AAA"/>
    <property type="match status" value="1"/>
</dbReference>
<keyword evidence="5" id="KW-0378">Hydrolase</keyword>
<dbReference type="InterPro" id="IPR050168">
    <property type="entry name" value="AAA_ATPase_domain"/>
</dbReference>
<evidence type="ECO:0000259" key="11">
    <source>
        <dbReference type="SMART" id="SM00382"/>
    </source>
</evidence>
<dbReference type="GO" id="GO:0005778">
    <property type="term" value="C:peroxisomal membrane"/>
    <property type="evidence" value="ECO:0007669"/>
    <property type="project" value="TreeGrafter"/>
</dbReference>
<dbReference type="GO" id="GO:0005524">
    <property type="term" value="F:ATP binding"/>
    <property type="evidence" value="ECO:0007669"/>
    <property type="project" value="UniProtKB-KW"/>
</dbReference>
<reference evidence="12" key="3">
    <citation type="submission" date="2020-05" db="EMBL/GenBank/DDBJ databases">
        <title>Electrophorus electricus (electric eel) genome, fEleEle1, primary haplotype.</title>
        <authorList>
            <person name="Myers G."/>
            <person name="Meyer A."/>
            <person name="Fedrigo O."/>
            <person name="Formenti G."/>
            <person name="Rhie A."/>
            <person name="Tracey A."/>
            <person name="Sims Y."/>
            <person name="Jarvis E.D."/>
        </authorList>
    </citation>
    <scope>NUCLEOTIDE SEQUENCE [LARGE SCALE GENOMIC DNA]</scope>
</reference>
<reference evidence="12" key="5">
    <citation type="submission" date="2025-09" db="UniProtKB">
        <authorList>
            <consortium name="Ensembl"/>
        </authorList>
    </citation>
    <scope>IDENTIFICATION</scope>
</reference>
<dbReference type="InterPro" id="IPR047533">
    <property type="entry name" value="RecA-like_PEX6_r2"/>
</dbReference>
<evidence type="ECO:0000256" key="1">
    <source>
        <dbReference type="ARBA" id="ARBA00004370"/>
    </source>
</evidence>
<dbReference type="Gene3D" id="3.40.50.300">
    <property type="entry name" value="P-loop containing nucleotide triphosphate hydrolases"/>
    <property type="match status" value="2"/>
</dbReference>
<dbReference type="Proteomes" id="UP000314983">
    <property type="component" value="Chromosome 26"/>
</dbReference>
<keyword evidence="6" id="KW-0067">ATP-binding</keyword>
<dbReference type="Pfam" id="PF00004">
    <property type="entry name" value="AAA"/>
    <property type="match status" value="2"/>
</dbReference>
<evidence type="ECO:0000256" key="2">
    <source>
        <dbReference type="ARBA" id="ARBA00006914"/>
    </source>
</evidence>
<comment type="subcellular location">
    <subcellularLocation>
        <location evidence="1">Membrane</location>
    </subcellularLocation>
</comment>
<reference evidence="13" key="2">
    <citation type="journal article" date="2017" name="Sci. Adv.">
        <title>A tail of two voltages: Proteomic comparison of the three electric organs of the electric eel.</title>
        <authorList>
            <person name="Traeger L.L."/>
            <person name="Sabat G."/>
            <person name="Barrett-Wilt G.A."/>
            <person name="Wells G.B."/>
            <person name="Sussman M.R."/>
        </authorList>
    </citation>
    <scope>NUCLEOTIDE SEQUENCE [LARGE SCALE GENOMIC DNA]</scope>
</reference>
<evidence type="ECO:0000256" key="9">
    <source>
        <dbReference type="ARBA" id="ARBA00034920"/>
    </source>
</evidence>
<comment type="similarity">
    <text evidence="2">Belongs to the AAA ATPase family.</text>
</comment>
<dbReference type="Gene3D" id="1.10.8.60">
    <property type="match status" value="2"/>
</dbReference>
<dbReference type="GO" id="GO:0005829">
    <property type="term" value="C:cytosol"/>
    <property type="evidence" value="ECO:0007669"/>
    <property type="project" value="TreeGrafter"/>
</dbReference>
<evidence type="ECO:0000313" key="12">
    <source>
        <dbReference type="Ensembl" id="ENSEEEP00000050926.2"/>
    </source>
</evidence>
<evidence type="ECO:0000256" key="3">
    <source>
        <dbReference type="ARBA" id="ARBA00022593"/>
    </source>
</evidence>
<dbReference type="PANTHER" id="PTHR23077">
    <property type="entry name" value="AAA-FAMILY ATPASE"/>
    <property type="match status" value="1"/>
</dbReference>
<evidence type="ECO:0000256" key="6">
    <source>
        <dbReference type="ARBA" id="ARBA00022840"/>
    </source>
</evidence>
<dbReference type="GO" id="GO:0016887">
    <property type="term" value="F:ATP hydrolysis activity"/>
    <property type="evidence" value="ECO:0007669"/>
    <property type="project" value="InterPro"/>
</dbReference>
<gene>
    <name evidence="12" type="primary">PEX6</name>
</gene>
<dbReference type="InterPro" id="IPR003593">
    <property type="entry name" value="AAA+_ATPase"/>
</dbReference>
<keyword evidence="13" id="KW-1185">Reference proteome</keyword>
<evidence type="ECO:0000256" key="7">
    <source>
        <dbReference type="ARBA" id="ARBA00023136"/>
    </source>
</evidence>
<dbReference type="GeneTree" id="ENSGT00550000074953"/>
<dbReference type="CDD" id="cd19527">
    <property type="entry name" value="RecA-like_PEX6_r2"/>
    <property type="match status" value="1"/>
</dbReference>
<comment type="catalytic activity">
    <reaction evidence="10">
        <text>ATP + H2O = ADP + phosphate + H(+)</text>
        <dbReference type="Rhea" id="RHEA:13065"/>
        <dbReference type="ChEBI" id="CHEBI:15377"/>
        <dbReference type="ChEBI" id="CHEBI:15378"/>
        <dbReference type="ChEBI" id="CHEBI:30616"/>
        <dbReference type="ChEBI" id="CHEBI:43474"/>
        <dbReference type="ChEBI" id="CHEBI:456216"/>
    </reaction>
    <physiologicalReaction direction="left-to-right" evidence="10">
        <dbReference type="Rhea" id="RHEA:13066"/>
    </physiologicalReaction>
</comment>
<evidence type="ECO:0000256" key="10">
    <source>
        <dbReference type="ARBA" id="ARBA00048778"/>
    </source>
</evidence>
<keyword evidence="3" id="KW-0962">Peroxisome biogenesis</keyword>
<dbReference type="Ensembl" id="ENSEEET00000051481.2">
    <property type="protein sequence ID" value="ENSEEEP00000050926.2"/>
    <property type="gene ID" value="ENSEEEG00000023921.2"/>
</dbReference>
<reference evidence="12" key="4">
    <citation type="submission" date="2025-08" db="UniProtKB">
        <authorList>
            <consortium name="Ensembl"/>
        </authorList>
    </citation>
    <scope>IDENTIFICATION</scope>
</reference>
<accession>A0A4W4HHW5</accession>
<proteinExistence type="inferred from homology"/>
<dbReference type="GO" id="GO:0016558">
    <property type="term" value="P:protein import into peroxisome matrix"/>
    <property type="evidence" value="ECO:0007669"/>
    <property type="project" value="TreeGrafter"/>
</dbReference>
<protein>
    <recommendedName>
        <fullName evidence="8">Peroxisomal ATPase PEX6</fullName>
    </recommendedName>
    <alternativeName>
        <fullName evidence="9">Peroxin-6</fullName>
    </alternativeName>
</protein>
<evidence type="ECO:0000313" key="13">
    <source>
        <dbReference type="Proteomes" id="UP000314983"/>
    </source>
</evidence>
<organism evidence="12 13">
    <name type="scientific">Electrophorus electricus</name>
    <name type="common">Electric eel</name>
    <name type="synonym">Gymnotus electricus</name>
    <dbReference type="NCBI Taxonomy" id="8005"/>
    <lineage>
        <taxon>Eukaryota</taxon>
        <taxon>Metazoa</taxon>
        <taxon>Chordata</taxon>
        <taxon>Craniata</taxon>
        <taxon>Vertebrata</taxon>
        <taxon>Euteleostomi</taxon>
        <taxon>Actinopterygii</taxon>
        <taxon>Neopterygii</taxon>
        <taxon>Teleostei</taxon>
        <taxon>Ostariophysi</taxon>
        <taxon>Gymnotiformes</taxon>
        <taxon>Gymnotoidei</taxon>
        <taxon>Gymnotidae</taxon>
        <taxon>Electrophorus</taxon>
    </lineage>
</organism>
<evidence type="ECO:0000256" key="8">
    <source>
        <dbReference type="ARBA" id="ARBA00034811"/>
    </source>
</evidence>
<evidence type="ECO:0000256" key="5">
    <source>
        <dbReference type="ARBA" id="ARBA00022801"/>
    </source>
</evidence>
<dbReference type="PROSITE" id="PS00674">
    <property type="entry name" value="AAA"/>
    <property type="match status" value="1"/>
</dbReference>
<sequence>MAIRTRVFCLEPFPARLHPLHVAVSESQFARTFSSSGGATRALLLSCGPSTKACVLVCARAASEDEVPERAGRVRGDALALYVSKAFLQHHGVQEDARGTARLLQPLPLSRVVIGARTRPSFRWACSSHFADALHVLASCRGQTLLARQGDALLLPCHPLLGEDTTQVHQYLSDLVVLECAPVTQGVITVDTCIVVSDCRDLWQGVVSRPTNVSFYVSDFAHYANSLGSGGSLLSSKLLANSGFTGFLQALECRLDVRVVDFARLCRQVIFGAGARSCTEVDVDGTVFVSKRLLLQLGLFNGEWVFSALGAFVAKAKKSSSTDVAPSPVDVGNGRTSKVLCQARGEARLAKIMAFEVDTLSDMDVGDDVGFISPVHWFNMSNGEPAPVGSKAVKIKRWNKTPVQTGLKLSASACCSAAPSYAKELHLEVVISPDYISHGPFDNILFKHFSTPRLVQQGCLLGIPTQGHPELLENSSVEITRWPVLYFKVKQVKGFSEEEEDCEEESYLADTDHTSLYMVSVSCGGGHIFLVEAACHHHVDCVSLCGDTAAACESKMAAAFHRAEQHGPCVLLLRNLQLLGQRRDGTEMESRVVSALRQLIADVHSSVIVVGSVPGQQDLSSNVVPAFVHQVAIESHSEEQRKAMLAGLSEDLPLGKDVSLAKIAKQTAGFLLGDFCALLTSAGKAAHRRLLMIYYPHGAYPQDEEDLCACGVTITASDFTAALETLQKRHSKAIGAPEIPSVRWQDVGGLQQVKKDILDTIQLPLERPELLSAGLRRSGLLLYGPPGTGKTLLAKAVATECSMTFLSVKGPELINMYVGQSEENIREVFRKARVAAPCIIFFDELDSLAPNRGRSGDSGGVMDRVVSQLLAELDGLHSSGDVFVIGATNRPDLLDQSLLRPGRFDRLVYVGIGEDRESQLQILRAIVRKFKVEPGVSLSEIVDRCPLHLTGADLYALCSDAMTSAVKRKILLISEGLDSEDSELTLCAEDFSYALDILQPSVSEQELQKYKLIQQKFTAK</sequence>
<evidence type="ECO:0000256" key="4">
    <source>
        <dbReference type="ARBA" id="ARBA00022741"/>
    </source>
</evidence>
<reference evidence="13" key="1">
    <citation type="journal article" date="2014" name="Science">
        <title>Nonhuman genetics. Genomic basis for the convergent evolution of electric organs.</title>
        <authorList>
            <person name="Gallant J.R."/>
            <person name="Traeger L.L."/>
            <person name="Volkening J.D."/>
            <person name="Moffett H."/>
            <person name="Chen P.H."/>
            <person name="Novina C.D."/>
            <person name="Phillips G.N.Jr."/>
            <person name="Anand R."/>
            <person name="Wells G.B."/>
            <person name="Pinch M."/>
            <person name="Guth R."/>
            <person name="Unguez G.A."/>
            <person name="Albert J.S."/>
            <person name="Zakon H.H."/>
            <person name="Samanta M.P."/>
            <person name="Sussman M.R."/>
        </authorList>
    </citation>
    <scope>NUCLEOTIDE SEQUENCE [LARGE SCALE GENOMIC DNA]</scope>
</reference>
<dbReference type="InterPro" id="IPR003959">
    <property type="entry name" value="ATPase_AAA_core"/>
</dbReference>
<dbReference type="SUPFAM" id="SSF52540">
    <property type="entry name" value="P-loop containing nucleoside triphosphate hydrolases"/>
    <property type="match status" value="2"/>
</dbReference>
<dbReference type="FunFam" id="3.40.50.300:FF:000109">
    <property type="entry name" value="Peroxisomal biogenesis factor 6"/>
    <property type="match status" value="1"/>
</dbReference>